<comment type="similarity">
    <text evidence="1">Belongs to the 'GDXG' lipolytic enzyme family.</text>
</comment>
<proteinExistence type="inferred from homology"/>
<evidence type="ECO:0000313" key="3">
    <source>
        <dbReference type="EMBL" id="KAK4477050.1"/>
    </source>
</evidence>
<dbReference type="PANTHER" id="PTHR23024">
    <property type="entry name" value="ARYLACETAMIDE DEACETYLASE"/>
    <property type="match status" value="1"/>
</dbReference>
<accession>A0ABR0CJF5</accession>
<keyword evidence="4" id="KW-1185">Reference proteome</keyword>
<gene>
    <name evidence="3" type="ORF">RD792_016252</name>
</gene>
<evidence type="ECO:0000256" key="1">
    <source>
        <dbReference type="ARBA" id="ARBA00010515"/>
    </source>
</evidence>
<dbReference type="PANTHER" id="PTHR23024:SF467">
    <property type="entry name" value="CARBOXYLESTERASE 12-RELATED"/>
    <property type="match status" value="1"/>
</dbReference>
<comment type="caution">
    <text evidence="3">The sequence shown here is derived from an EMBL/GenBank/DDBJ whole genome shotgun (WGS) entry which is preliminary data.</text>
</comment>
<dbReference type="InterPro" id="IPR029058">
    <property type="entry name" value="AB_hydrolase_fold"/>
</dbReference>
<name>A0ABR0CJF5_9LAMI</name>
<dbReference type="Proteomes" id="UP001291926">
    <property type="component" value="Unassembled WGS sequence"/>
</dbReference>
<dbReference type="Gene3D" id="3.40.50.1820">
    <property type="entry name" value="alpha/beta hydrolase"/>
    <property type="match status" value="1"/>
</dbReference>
<dbReference type="InterPro" id="IPR013094">
    <property type="entry name" value="AB_hydrolase_3"/>
</dbReference>
<organism evidence="3 4">
    <name type="scientific">Penstemon davidsonii</name>
    <dbReference type="NCBI Taxonomy" id="160366"/>
    <lineage>
        <taxon>Eukaryota</taxon>
        <taxon>Viridiplantae</taxon>
        <taxon>Streptophyta</taxon>
        <taxon>Embryophyta</taxon>
        <taxon>Tracheophyta</taxon>
        <taxon>Spermatophyta</taxon>
        <taxon>Magnoliopsida</taxon>
        <taxon>eudicotyledons</taxon>
        <taxon>Gunneridae</taxon>
        <taxon>Pentapetalae</taxon>
        <taxon>asterids</taxon>
        <taxon>lamiids</taxon>
        <taxon>Lamiales</taxon>
        <taxon>Plantaginaceae</taxon>
        <taxon>Cheloneae</taxon>
        <taxon>Penstemon</taxon>
    </lineage>
</organism>
<evidence type="ECO:0000313" key="4">
    <source>
        <dbReference type="Proteomes" id="UP001291926"/>
    </source>
</evidence>
<feature type="domain" description="Alpha/beta hydrolase fold-3" evidence="2">
    <location>
        <begin position="75"/>
        <end position="288"/>
    </location>
</feature>
<dbReference type="Pfam" id="PF07859">
    <property type="entry name" value="Abhydrolase_3"/>
    <property type="match status" value="1"/>
</dbReference>
<sequence length="335" mass="37352">MAVTSTELLHDFFPLIREYKDGRVERLAGNLFIPASTDPETGVQSKDIQIEPEINLSARLYLPEKPDPTQKLPILVYFHGGGFVVESAFSPLYHKHLNLLVAEANVLVVSVNYRLAPEHPLPIAYEDSWLALKWVHQNKEEWIGKHADLDRVYLGGDSPGGNIAHNIAMRAGKEKLQGIKLCGVVLNCPFFWGKDVIGNEAKHAVFSKSYLDKLWLYACPGAVGCDDPRINPGMDPDLSSIGCKRVLVYVAEKDVFRERGLYFEEALKKSGWGGEVEVVDVEGEDHIFSVFSPCGESGMAMLKKVADFLNWEVPVIVADILQLRGFTSTRSRDEP</sequence>
<dbReference type="InterPro" id="IPR050466">
    <property type="entry name" value="Carboxylest/Gibb_receptor"/>
</dbReference>
<reference evidence="3 4" key="1">
    <citation type="journal article" date="2023" name="bioRxiv">
        <title>Genome report: Whole genome sequence and annotation of Penstemon davidsonii.</title>
        <authorList>
            <person name="Ostevik K.L."/>
            <person name="Alabady M."/>
            <person name="Zhang M."/>
            <person name="Rausher M.D."/>
        </authorList>
    </citation>
    <scope>NUCLEOTIDE SEQUENCE [LARGE SCALE GENOMIC DNA]</scope>
    <source>
        <strain evidence="3">DNT005</strain>
        <tissue evidence="3">Whole leaf</tissue>
    </source>
</reference>
<dbReference type="EMBL" id="JAYDYQ010002688">
    <property type="protein sequence ID" value="KAK4477050.1"/>
    <property type="molecule type" value="Genomic_DNA"/>
</dbReference>
<evidence type="ECO:0000259" key="2">
    <source>
        <dbReference type="Pfam" id="PF07859"/>
    </source>
</evidence>
<protein>
    <recommendedName>
        <fullName evidence="2">Alpha/beta hydrolase fold-3 domain-containing protein</fullName>
    </recommendedName>
</protein>
<dbReference type="SUPFAM" id="SSF53474">
    <property type="entry name" value="alpha/beta-Hydrolases"/>
    <property type="match status" value="1"/>
</dbReference>